<dbReference type="EMBL" id="JAUSUX010000020">
    <property type="protein sequence ID" value="MDQ0287143.1"/>
    <property type="molecule type" value="Genomic_DNA"/>
</dbReference>
<name>A0ABU0B351_9FIRM</name>
<evidence type="ECO:0000313" key="2">
    <source>
        <dbReference type="Proteomes" id="UP001225644"/>
    </source>
</evidence>
<reference evidence="1 2" key="1">
    <citation type="submission" date="2023-07" db="EMBL/GenBank/DDBJ databases">
        <title>Genomic Encyclopedia of Type Strains, Phase IV (KMG-IV): sequencing the most valuable type-strain genomes for metagenomic binning, comparative biology and taxonomic classification.</title>
        <authorList>
            <person name="Goeker M."/>
        </authorList>
    </citation>
    <scope>NUCLEOTIDE SEQUENCE [LARGE SCALE GENOMIC DNA]</scope>
    <source>
        <strain evidence="1 2">DSM 12396</strain>
    </source>
</reference>
<gene>
    <name evidence="1" type="ORF">J2Z49_002262</name>
</gene>
<dbReference type="Proteomes" id="UP001225644">
    <property type="component" value="Unassembled WGS sequence"/>
</dbReference>
<accession>A0ABU0B351</accession>
<organism evidence="1 2">
    <name type="scientific">Desulfofundulus luciae</name>
    <dbReference type="NCBI Taxonomy" id="74702"/>
    <lineage>
        <taxon>Bacteria</taxon>
        <taxon>Bacillati</taxon>
        <taxon>Bacillota</taxon>
        <taxon>Clostridia</taxon>
        <taxon>Eubacteriales</taxon>
        <taxon>Peptococcaceae</taxon>
        <taxon>Desulfofundulus</taxon>
    </lineage>
</organism>
<sequence length="487" mass="53506">MVVGIILAVPAAVVGFALLRRYRWEKLHEELSQKVITEDKLGELTGSPWYRIIEPAAVAGATAYDVVHALAMMDDRVLEAMDFSSKLDLSTFNRLGAYVHDQFYTGSEASITGAVERLQGYAAEQIVAAHLAAQGHVVEFPDTPNQEGWDLLVDGHPLQVKCVMDPAIIKEHLERYPDIPVIVNAEMGQHFADNSHVIVDKDLIHSQVAEHVHNTIHGVHAIDSMPFHVPVITLALAAVREGVLLADGRVNLSEAARNVGRDVAMVGGGGFIGSKVGLAVGGMVLGPVGAAIGSILGAVAGAVAGRKLANSARLQPLEEAKDKLNRALYEVVRLVPEAIEHKVAALEGKIGSVRRRLKINFLSWLWPSRRCLLFREIKSRIENRIEGLREKAAWAAVVDKAYYDRSQWEHGLYKPGLEVCRWVMEEERFNHPGLISALQKVDTCAKRLKEEANRLGLDGPPLGERIKRGAIRLLGNVIGWFDRLKRG</sequence>
<evidence type="ECO:0000313" key="1">
    <source>
        <dbReference type="EMBL" id="MDQ0287143.1"/>
    </source>
</evidence>
<keyword evidence="2" id="KW-1185">Reference proteome</keyword>
<protein>
    <submittedName>
        <fullName evidence="1">Membrane protein</fullName>
    </submittedName>
</protein>
<proteinExistence type="predicted"/>
<comment type="caution">
    <text evidence="1">The sequence shown here is derived from an EMBL/GenBank/DDBJ whole genome shotgun (WGS) entry which is preliminary data.</text>
</comment>
<dbReference type="RefSeq" id="WP_307403017.1">
    <property type="nucleotide sequence ID" value="NZ_JAUSUX010000020.1"/>
</dbReference>